<keyword evidence="2" id="KW-0472">Membrane</keyword>
<evidence type="ECO:0000313" key="4">
    <source>
        <dbReference type="EMBL" id="MBM0104819.1"/>
    </source>
</evidence>
<feature type="transmembrane region" description="Helical" evidence="2">
    <location>
        <begin position="323"/>
        <end position="341"/>
    </location>
</feature>
<organism evidence="4 5">
    <name type="scientific">Steroidobacter gossypii</name>
    <dbReference type="NCBI Taxonomy" id="2805490"/>
    <lineage>
        <taxon>Bacteria</taxon>
        <taxon>Pseudomonadati</taxon>
        <taxon>Pseudomonadota</taxon>
        <taxon>Gammaproteobacteria</taxon>
        <taxon>Steroidobacterales</taxon>
        <taxon>Steroidobacteraceae</taxon>
        <taxon>Steroidobacter</taxon>
    </lineage>
</organism>
<comment type="caution">
    <text evidence="4">The sequence shown here is derived from an EMBL/GenBank/DDBJ whole genome shotgun (WGS) entry which is preliminary data.</text>
</comment>
<name>A0ABS1WV33_9GAMM</name>
<dbReference type="Gene3D" id="3.30.2420.10">
    <property type="entry name" value="TonB"/>
    <property type="match status" value="1"/>
</dbReference>
<dbReference type="InterPro" id="IPR045269">
    <property type="entry name" value="Atg1-like"/>
</dbReference>
<protein>
    <submittedName>
        <fullName evidence="4">Protein kinase</fullName>
    </submittedName>
</protein>
<evidence type="ECO:0000256" key="2">
    <source>
        <dbReference type="SAM" id="Phobius"/>
    </source>
</evidence>
<keyword evidence="2" id="KW-1133">Transmembrane helix</keyword>
<sequence>MNAELNRAETEDWTQWERQIVNGVFPLRRLLGHSAHGAVFLTEHKSKGLADAAIKLVRAHGSQAQVLQSQWQAAAALSHPHLIRLFDVGRCQLAGHEFVFAVMEHADQTLAGILRHRPLAAEEVQELLVPTLEALTYLHRRDLAHGQLKPSNLLAAGDQLKLASDTVRAVSHDVSTADDMLSLGMTLVEALTQRRPALQGSAPNLPDALPSELVDTVRRCLNKNAAERPTVIELRTQYKLPSPPESIPKPPPGALTSRESISESTAPVKAARESIPESTAPVKVATAHESDPAPQPHAPKAAQEATPPQRFGERSLTLPDRPAAIAGVFAGALLIALAVWIGSRATPTPQADLQPGAVPAPSTSTPSVAVVPTDPKPSSELAVPPTPSALPPEVLHQVLPDVSQNALSKIQGRIFVMVRVLVDPSGNVVGALMEDPGRSKHFARAAENAAREWRFVPSDKQRPRVWILRFAFTRDGVTTRVIEQ</sequence>
<dbReference type="EMBL" id="JAEVLS010000002">
    <property type="protein sequence ID" value="MBM0104819.1"/>
    <property type="molecule type" value="Genomic_DNA"/>
</dbReference>
<gene>
    <name evidence="4" type="ORF">JM946_08670</name>
</gene>
<reference evidence="4 5" key="1">
    <citation type="journal article" date="2021" name="Int. J. Syst. Evol. Microbiol.">
        <title>Steroidobacter gossypii sp. nov., isolated from soil of cotton cropping field.</title>
        <authorList>
            <person name="Huang R."/>
            <person name="Yang S."/>
            <person name="Zhen C."/>
            <person name="Liu W."/>
        </authorList>
    </citation>
    <scope>NUCLEOTIDE SEQUENCE [LARGE SCALE GENOMIC DNA]</scope>
    <source>
        <strain evidence="4 5">S1-65</strain>
    </source>
</reference>
<evidence type="ECO:0000256" key="1">
    <source>
        <dbReference type="SAM" id="MobiDB-lite"/>
    </source>
</evidence>
<dbReference type="GO" id="GO:0016301">
    <property type="term" value="F:kinase activity"/>
    <property type="evidence" value="ECO:0007669"/>
    <property type="project" value="UniProtKB-KW"/>
</dbReference>
<dbReference type="SUPFAM" id="SSF74653">
    <property type="entry name" value="TolA/TonB C-terminal domain"/>
    <property type="match status" value="1"/>
</dbReference>
<evidence type="ECO:0000259" key="3">
    <source>
        <dbReference type="PROSITE" id="PS50011"/>
    </source>
</evidence>
<feature type="compositionally biased region" description="Pro residues" evidence="1">
    <location>
        <begin position="241"/>
        <end position="253"/>
    </location>
</feature>
<keyword evidence="5" id="KW-1185">Reference proteome</keyword>
<dbReference type="PANTHER" id="PTHR24348:SF68">
    <property type="entry name" value="SERINE_THREONINE-PROTEIN KINASE ATG1C"/>
    <property type="match status" value="1"/>
</dbReference>
<keyword evidence="4" id="KW-0418">Kinase</keyword>
<keyword evidence="2" id="KW-0812">Transmembrane</keyword>
<dbReference type="Proteomes" id="UP000661077">
    <property type="component" value="Unassembled WGS sequence"/>
</dbReference>
<dbReference type="SUPFAM" id="SSF56112">
    <property type="entry name" value="Protein kinase-like (PK-like)"/>
    <property type="match status" value="1"/>
</dbReference>
<accession>A0ABS1WV33</accession>
<keyword evidence="4" id="KW-0808">Transferase</keyword>
<dbReference type="InterPro" id="IPR011009">
    <property type="entry name" value="Kinase-like_dom_sf"/>
</dbReference>
<feature type="region of interest" description="Disordered" evidence="1">
    <location>
        <begin position="234"/>
        <end position="315"/>
    </location>
</feature>
<dbReference type="PANTHER" id="PTHR24348">
    <property type="entry name" value="SERINE/THREONINE-PROTEIN KINASE UNC-51-RELATED"/>
    <property type="match status" value="1"/>
</dbReference>
<evidence type="ECO:0000313" key="5">
    <source>
        <dbReference type="Proteomes" id="UP000661077"/>
    </source>
</evidence>
<feature type="domain" description="Protein kinase" evidence="3">
    <location>
        <begin position="25"/>
        <end position="240"/>
    </location>
</feature>
<dbReference type="InterPro" id="IPR000719">
    <property type="entry name" value="Prot_kinase_dom"/>
</dbReference>
<dbReference type="PROSITE" id="PS50011">
    <property type="entry name" value="PROTEIN_KINASE_DOM"/>
    <property type="match status" value="1"/>
</dbReference>
<proteinExistence type="predicted"/>
<feature type="region of interest" description="Disordered" evidence="1">
    <location>
        <begin position="349"/>
        <end position="387"/>
    </location>
</feature>
<dbReference type="RefSeq" id="WP_203166889.1">
    <property type="nucleotide sequence ID" value="NZ_JAEVLS010000002.1"/>
</dbReference>
<dbReference type="Gene3D" id="1.10.510.10">
    <property type="entry name" value="Transferase(Phosphotransferase) domain 1"/>
    <property type="match status" value="2"/>
</dbReference>
<dbReference type="Pfam" id="PF00069">
    <property type="entry name" value="Pkinase"/>
    <property type="match status" value="1"/>
</dbReference>